<keyword evidence="3" id="KW-1185">Reference proteome</keyword>
<protein>
    <submittedName>
        <fullName evidence="2">Uncharacterized protein</fullName>
    </submittedName>
</protein>
<evidence type="ECO:0000256" key="1">
    <source>
        <dbReference type="SAM" id="MobiDB-lite"/>
    </source>
</evidence>
<comment type="caution">
    <text evidence="2">The sequence shown here is derived from an EMBL/GenBank/DDBJ whole genome shotgun (WGS) entry which is preliminary data.</text>
</comment>
<proteinExistence type="predicted"/>
<sequence>MVNTNPDEETRQILSASPGTDEATGNAPAWRANVEHLQAAIDTGTDYTCEITLGGRTVTGLLLEAAAAGLEVCVWYYGLDNPGLHLQRRHSRVAHGGHDIPSDRVRERYTSSQQNLIRLLPHLHRLVAYDDSIDANPATGHLRTPGKVLEWQAGTLRYPRTPAQLRRTPEWAQALVAYAFDLAQGAGG</sequence>
<organism evidence="2 3">
    <name type="scientific">Rhodanobacter terrae</name>
    <dbReference type="NCBI Taxonomy" id="418647"/>
    <lineage>
        <taxon>Bacteria</taxon>
        <taxon>Pseudomonadati</taxon>
        <taxon>Pseudomonadota</taxon>
        <taxon>Gammaproteobacteria</taxon>
        <taxon>Lysobacterales</taxon>
        <taxon>Rhodanobacteraceae</taxon>
        <taxon>Rhodanobacter</taxon>
    </lineage>
</organism>
<dbReference type="PANTHER" id="PTHR39206:SF1">
    <property type="entry name" value="SLL8004 PROTEIN"/>
    <property type="match status" value="1"/>
</dbReference>
<dbReference type="EMBL" id="JBHSNG010000002">
    <property type="protein sequence ID" value="MFC5580197.1"/>
    <property type="molecule type" value="Genomic_DNA"/>
</dbReference>
<accession>A0ABW0ST51</accession>
<evidence type="ECO:0000313" key="2">
    <source>
        <dbReference type="EMBL" id="MFC5580197.1"/>
    </source>
</evidence>
<dbReference type="Proteomes" id="UP001596111">
    <property type="component" value="Unassembled WGS sequence"/>
</dbReference>
<reference evidence="3" key="1">
    <citation type="journal article" date="2019" name="Int. J. Syst. Evol. Microbiol.">
        <title>The Global Catalogue of Microorganisms (GCM) 10K type strain sequencing project: providing services to taxonomists for standard genome sequencing and annotation.</title>
        <authorList>
            <consortium name="The Broad Institute Genomics Platform"/>
            <consortium name="The Broad Institute Genome Sequencing Center for Infectious Disease"/>
            <person name="Wu L."/>
            <person name="Ma J."/>
        </authorList>
    </citation>
    <scope>NUCLEOTIDE SEQUENCE [LARGE SCALE GENOMIC DNA]</scope>
    <source>
        <strain evidence="3">CGMCC 1.13587</strain>
    </source>
</reference>
<dbReference type="PANTHER" id="PTHR39206">
    <property type="entry name" value="SLL8004 PROTEIN"/>
    <property type="match status" value="1"/>
</dbReference>
<gene>
    <name evidence="2" type="ORF">ACFPPB_03600</name>
</gene>
<evidence type="ECO:0000313" key="3">
    <source>
        <dbReference type="Proteomes" id="UP001596111"/>
    </source>
</evidence>
<dbReference type="RefSeq" id="WP_377324457.1">
    <property type="nucleotide sequence ID" value="NZ_JBHSNG010000002.1"/>
</dbReference>
<name>A0ABW0ST51_9GAMM</name>
<feature type="region of interest" description="Disordered" evidence="1">
    <location>
        <begin position="1"/>
        <end position="26"/>
    </location>
</feature>